<protein>
    <submittedName>
        <fullName evidence="1">Uncharacterized protein</fullName>
    </submittedName>
</protein>
<name>A0A0C9UGA1_SPHS4</name>
<feature type="non-terminal residue" evidence="1">
    <location>
        <position position="99"/>
    </location>
</feature>
<evidence type="ECO:0000313" key="1">
    <source>
        <dbReference type="EMBL" id="KIJ42073.1"/>
    </source>
</evidence>
<evidence type="ECO:0000313" key="2">
    <source>
        <dbReference type="Proteomes" id="UP000054279"/>
    </source>
</evidence>
<gene>
    <name evidence="1" type="ORF">M422DRAFT_137875</name>
</gene>
<accession>A0A0C9UGA1</accession>
<organism evidence="1 2">
    <name type="scientific">Sphaerobolus stellatus (strain SS14)</name>
    <dbReference type="NCBI Taxonomy" id="990650"/>
    <lineage>
        <taxon>Eukaryota</taxon>
        <taxon>Fungi</taxon>
        <taxon>Dikarya</taxon>
        <taxon>Basidiomycota</taxon>
        <taxon>Agaricomycotina</taxon>
        <taxon>Agaricomycetes</taxon>
        <taxon>Phallomycetidae</taxon>
        <taxon>Geastrales</taxon>
        <taxon>Sphaerobolaceae</taxon>
        <taxon>Sphaerobolus</taxon>
    </lineage>
</organism>
<dbReference type="OrthoDB" id="2369050at2759"/>
<sequence length="99" mass="11356">FQAWSQACNHFMKLGSKEPKEIVSYVADVMLEPCLMAWYQVGQTRIDTLTLTQYLAELAILVLEKGWDHDVCTEILSSKQGNQHFIGWKIEIENLNAIL</sequence>
<proteinExistence type="predicted"/>
<keyword evidence="2" id="KW-1185">Reference proteome</keyword>
<dbReference type="AlphaFoldDB" id="A0A0C9UGA1"/>
<dbReference type="HOGENOM" id="CLU_159701_0_0_1"/>
<feature type="non-terminal residue" evidence="1">
    <location>
        <position position="1"/>
    </location>
</feature>
<dbReference type="EMBL" id="KN837132">
    <property type="protein sequence ID" value="KIJ42073.1"/>
    <property type="molecule type" value="Genomic_DNA"/>
</dbReference>
<dbReference type="Proteomes" id="UP000054279">
    <property type="component" value="Unassembled WGS sequence"/>
</dbReference>
<reference evidence="1 2" key="1">
    <citation type="submission" date="2014-06" db="EMBL/GenBank/DDBJ databases">
        <title>Evolutionary Origins and Diversification of the Mycorrhizal Mutualists.</title>
        <authorList>
            <consortium name="DOE Joint Genome Institute"/>
            <consortium name="Mycorrhizal Genomics Consortium"/>
            <person name="Kohler A."/>
            <person name="Kuo A."/>
            <person name="Nagy L.G."/>
            <person name="Floudas D."/>
            <person name="Copeland A."/>
            <person name="Barry K.W."/>
            <person name="Cichocki N."/>
            <person name="Veneault-Fourrey C."/>
            <person name="LaButti K."/>
            <person name="Lindquist E.A."/>
            <person name="Lipzen A."/>
            <person name="Lundell T."/>
            <person name="Morin E."/>
            <person name="Murat C."/>
            <person name="Riley R."/>
            <person name="Ohm R."/>
            <person name="Sun H."/>
            <person name="Tunlid A."/>
            <person name="Henrissat B."/>
            <person name="Grigoriev I.V."/>
            <person name="Hibbett D.S."/>
            <person name="Martin F."/>
        </authorList>
    </citation>
    <scope>NUCLEOTIDE SEQUENCE [LARGE SCALE GENOMIC DNA]</scope>
    <source>
        <strain evidence="1 2">SS14</strain>
    </source>
</reference>